<proteinExistence type="predicted"/>
<dbReference type="OrthoDB" id="10308452at2759"/>
<keyword evidence="3" id="KW-1185">Reference proteome</keyword>
<name>A0A2R6XTE7_MARPO</name>
<reference evidence="3" key="1">
    <citation type="journal article" date="2017" name="Cell">
        <title>Insights into land plant evolution garnered from the Marchantia polymorpha genome.</title>
        <authorList>
            <person name="Bowman J.L."/>
            <person name="Kohchi T."/>
            <person name="Yamato K.T."/>
            <person name="Jenkins J."/>
            <person name="Shu S."/>
            <person name="Ishizaki K."/>
            <person name="Yamaoka S."/>
            <person name="Nishihama R."/>
            <person name="Nakamura Y."/>
            <person name="Berger F."/>
            <person name="Adam C."/>
            <person name="Aki S.S."/>
            <person name="Althoff F."/>
            <person name="Araki T."/>
            <person name="Arteaga-Vazquez M.A."/>
            <person name="Balasubrmanian S."/>
            <person name="Barry K."/>
            <person name="Bauer D."/>
            <person name="Boehm C.R."/>
            <person name="Briginshaw L."/>
            <person name="Caballero-Perez J."/>
            <person name="Catarino B."/>
            <person name="Chen F."/>
            <person name="Chiyoda S."/>
            <person name="Chovatia M."/>
            <person name="Davies K.M."/>
            <person name="Delmans M."/>
            <person name="Demura T."/>
            <person name="Dierschke T."/>
            <person name="Dolan L."/>
            <person name="Dorantes-Acosta A.E."/>
            <person name="Eklund D.M."/>
            <person name="Florent S.N."/>
            <person name="Flores-Sandoval E."/>
            <person name="Fujiyama A."/>
            <person name="Fukuzawa H."/>
            <person name="Galik B."/>
            <person name="Grimanelli D."/>
            <person name="Grimwood J."/>
            <person name="Grossniklaus U."/>
            <person name="Hamada T."/>
            <person name="Haseloff J."/>
            <person name="Hetherington A.J."/>
            <person name="Higo A."/>
            <person name="Hirakawa Y."/>
            <person name="Hundley H.N."/>
            <person name="Ikeda Y."/>
            <person name="Inoue K."/>
            <person name="Inoue S.I."/>
            <person name="Ishida S."/>
            <person name="Jia Q."/>
            <person name="Kakita M."/>
            <person name="Kanazawa T."/>
            <person name="Kawai Y."/>
            <person name="Kawashima T."/>
            <person name="Kennedy M."/>
            <person name="Kinose K."/>
            <person name="Kinoshita T."/>
            <person name="Kohara Y."/>
            <person name="Koide E."/>
            <person name="Komatsu K."/>
            <person name="Kopischke S."/>
            <person name="Kubo M."/>
            <person name="Kyozuka J."/>
            <person name="Lagercrantz U."/>
            <person name="Lin S.S."/>
            <person name="Lindquist E."/>
            <person name="Lipzen A.M."/>
            <person name="Lu C.W."/>
            <person name="De Luna E."/>
            <person name="Martienssen R.A."/>
            <person name="Minamino N."/>
            <person name="Mizutani M."/>
            <person name="Mizutani M."/>
            <person name="Mochizuki N."/>
            <person name="Monte I."/>
            <person name="Mosher R."/>
            <person name="Nagasaki H."/>
            <person name="Nakagami H."/>
            <person name="Naramoto S."/>
            <person name="Nishitani K."/>
            <person name="Ohtani M."/>
            <person name="Okamoto T."/>
            <person name="Okumura M."/>
            <person name="Phillips J."/>
            <person name="Pollak B."/>
            <person name="Reinders A."/>
            <person name="Rovekamp M."/>
            <person name="Sano R."/>
            <person name="Sawa S."/>
            <person name="Schmid M.W."/>
            <person name="Shirakawa M."/>
            <person name="Solano R."/>
            <person name="Spunde A."/>
            <person name="Suetsugu N."/>
            <person name="Sugano S."/>
            <person name="Sugiyama A."/>
            <person name="Sun R."/>
            <person name="Suzuki Y."/>
            <person name="Takenaka M."/>
            <person name="Takezawa D."/>
            <person name="Tomogane H."/>
            <person name="Tsuzuki M."/>
            <person name="Ueda T."/>
            <person name="Umeda M."/>
            <person name="Ward J.M."/>
            <person name="Watanabe Y."/>
            <person name="Yazaki K."/>
            <person name="Yokoyama R."/>
            <person name="Yoshitake Y."/>
            <person name="Yotsui I."/>
            <person name="Zachgo S."/>
            <person name="Schmutz J."/>
        </authorList>
    </citation>
    <scope>NUCLEOTIDE SEQUENCE [LARGE SCALE GENOMIC DNA]</scope>
    <source>
        <strain evidence="3">Tak-1</strain>
    </source>
</reference>
<dbReference type="SUPFAM" id="SSF50405">
    <property type="entry name" value="Actin-crosslinking proteins"/>
    <property type="match status" value="1"/>
</dbReference>
<evidence type="ECO:0000256" key="1">
    <source>
        <dbReference type="SAM" id="SignalP"/>
    </source>
</evidence>
<dbReference type="Proteomes" id="UP000244005">
    <property type="component" value="Unassembled WGS sequence"/>
</dbReference>
<dbReference type="InterPro" id="IPR008999">
    <property type="entry name" value="Actin-crosslinking"/>
</dbReference>
<dbReference type="AlphaFoldDB" id="A0A2R6XTE7"/>
<gene>
    <name evidence="2" type="ORF">MARPO_0003s0228</name>
</gene>
<organism evidence="2 3">
    <name type="scientific">Marchantia polymorpha</name>
    <name type="common">Common liverwort</name>
    <name type="synonym">Marchantia aquatica</name>
    <dbReference type="NCBI Taxonomy" id="3197"/>
    <lineage>
        <taxon>Eukaryota</taxon>
        <taxon>Viridiplantae</taxon>
        <taxon>Streptophyta</taxon>
        <taxon>Embryophyta</taxon>
        <taxon>Marchantiophyta</taxon>
        <taxon>Marchantiopsida</taxon>
        <taxon>Marchantiidae</taxon>
        <taxon>Marchantiales</taxon>
        <taxon>Marchantiaceae</taxon>
        <taxon>Marchantia</taxon>
    </lineage>
</organism>
<dbReference type="Gene3D" id="2.80.10.50">
    <property type="match status" value="1"/>
</dbReference>
<feature type="signal peptide" evidence="1">
    <location>
        <begin position="1"/>
        <end position="24"/>
    </location>
</feature>
<dbReference type="Gramene" id="Mp7g12150.1">
    <property type="protein sequence ID" value="Mp7g12150.1.cds"/>
    <property type="gene ID" value="Mp7g12150"/>
</dbReference>
<protein>
    <submittedName>
        <fullName evidence="2">Uncharacterized protein</fullName>
    </submittedName>
</protein>
<keyword evidence="1" id="KW-0732">Signal</keyword>
<dbReference type="CDD" id="cd23342">
    <property type="entry name" value="beta-trefoil_FSCN_ZgPorA-like"/>
    <property type="match status" value="1"/>
</dbReference>
<evidence type="ECO:0000313" key="2">
    <source>
        <dbReference type="EMBL" id="PTQ49359.1"/>
    </source>
</evidence>
<accession>A0A2R6XTE7</accession>
<sequence length="326" mass="34305">MTKSTRIFAAMVLLLLQIGTRVSAVSQQIINNGGSSCSSQSIGNGFGQSFTTGLSVVATIDTIDIYLEPHPTTVTSYQIKIYVPASSGCSTTAIGTSFITNIPAQNQGGLAGWYPFRLVDKNAAPLYPGTSYLIYVTHTSTNFGNYKLCGNTYANGNAFTSTCAQSTGNDIAFRVTIIRAPRLEPGNTVALRTRLPANTYVSANNYASPFHTNSLAANRAAVGQYESFSVENAGSGKIYLKCNGNNGGGQKYCRFDSSLNNELLCDQTTPGVTSQFTEVDVGNAASGLIASNGLFVRTDAGSSYKLKADQSSVGGPAEAFSCDIVP</sequence>
<feature type="chain" id="PRO_5015313893" evidence="1">
    <location>
        <begin position="25"/>
        <end position="326"/>
    </location>
</feature>
<evidence type="ECO:0000313" key="3">
    <source>
        <dbReference type="Proteomes" id="UP000244005"/>
    </source>
</evidence>
<dbReference type="EMBL" id="KZ772675">
    <property type="protein sequence ID" value="PTQ49359.1"/>
    <property type="molecule type" value="Genomic_DNA"/>
</dbReference>